<keyword evidence="7" id="KW-0067">ATP-binding</keyword>
<protein>
    <recommendedName>
        <fullName evidence="10">Sensory/regulatory protein RpfC</fullName>
        <ecNumber evidence="2">2.7.13.3</ecNumber>
    </recommendedName>
</protein>
<dbReference type="Gene3D" id="3.40.50.2300">
    <property type="match status" value="2"/>
</dbReference>
<dbReference type="PANTHER" id="PTHR45339:SF1">
    <property type="entry name" value="HYBRID SIGNAL TRANSDUCTION HISTIDINE KINASE J"/>
    <property type="match status" value="1"/>
</dbReference>
<dbReference type="CDD" id="cd16922">
    <property type="entry name" value="HATPase_EvgS-ArcB-TorS-like"/>
    <property type="match status" value="1"/>
</dbReference>
<evidence type="ECO:0000256" key="12">
    <source>
        <dbReference type="SAM" id="Coils"/>
    </source>
</evidence>
<gene>
    <name evidence="15" type="ORF">PITCH_A790007</name>
</gene>
<dbReference type="AlphaFoldDB" id="A0A445N2S4"/>
<dbReference type="InterPro" id="IPR029016">
    <property type="entry name" value="GAF-like_dom_sf"/>
</dbReference>
<reference evidence="15" key="1">
    <citation type="submission" date="2018-01" db="EMBL/GenBank/DDBJ databases">
        <authorList>
            <person name="Regsiter A."/>
            <person name="William W."/>
        </authorList>
    </citation>
    <scope>NUCLEOTIDE SEQUENCE</scope>
    <source>
        <strain evidence="15">TRIP AH-1</strain>
    </source>
</reference>
<dbReference type="InterPro" id="IPR003661">
    <property type="entry name" value="HisK_dim/P_dom"/>
</dbReference>
<keyword evidence="5" id="KW-0547">Nucleotide-binding</keyword>
<dbReference type="FunFam" id="1.10.287.130:FF:000002">
    <property type="entry name" value="Two-component osmosensing histidine kinase"/>
    <property type="match status" value="1"/>
</dbReference>
<keyword evidence="6 15" id="KW-0418">Kinase</keyword>
<dbReference type="SMART" id="SM00448">
    <property type="entry name" value="REC"/>
    <property type="match status" value="2"/>
</dbReference>
<dbReference type="GO" id="GO:0000155">
    <property type="term" value="F:phosphorelay sensor kinase activity"/>
    <property type="evidence" value="ECO:0007669"/>
    <property type="project" value="InterPro"/>
</dbReference>
<dbReference type="SUPFAM" id="SSF47384">
    <property type="entry name" value="Homodimeric domain of signal transducing histidine kinase"/>
    <property type="match status" value="1"/>
</dbReference>
<dbReference type="PROSITE" id="PS50109">
    <property type="entry name" value="HIS_KIN"/>
    <property type="match status" value="1"/>
</dbReference>
<dbReference type="PROSITE" id="PS50110">
    <property type="entry name" value="RESPONSE_REGULATORY"/>
    <property type="match status" value="2"/>
</dbReference>
<dbReference type="PRINTS" id="PR00344">
    <property type="entry name" value="BCTRLSENSOR"/>
</dbReference>
<dbReference type="InterPro" id="IPR005467">
    <property type="entry name" value="His_kinase_dom"/>
</dbReference>
<evidence type="ECO:0000256" key="6">
    <source>
        <dbReference type="ARBA" id="ARBA00022777"/>
    </source>
</evidence>
<dbReference type="PANTHER" id="PTHR45339">
    <property type="entry name" value="HYBRID SIGNAL TRANSDUCTION HISTIDINE KINASE J"/>
    <property type="match status" value="1"/>
</dbReference>
<dbReference type="Gene3D" id="3.30.450.40">
    <property type="match status" value="1"/>
</dbReference>
<dbReference type="FunFam" id="3.30.565.10:FF:000010">
    <property type="entry name" value="Sensor histidine kinase RcsC"/>
    <property type="match status" value="1"/>
</dbReference>
<dbReference type="InterPro" id="IPR036097">
    <property type="entry name" value="HisK_dim/P_sf"/>
</dbReference>
<dbReference type="EC" id="2.7.13.3" evidence="2"/>
<dbReference type="CDD" id="cd17546">
    <property type="entry name" value="REC_hyHK_CKI1_RcsC-like"/>
    <property type="match status" value="1"/>
</dbReference>
<evidence type="ECO:0000256" key="11">
    <source>
        <dbReference type="PROSITE-ProRule" id="PRU00169"/>
    </source>
</evidence>
<evidence type="ECO:0000259" key="14">
    <source>
        <dbReference type="PROSITE" id="PS50110"/>
    </source>
</evidence>
<keyword evidence="4 15" id="KW-0808">Transferase</keyword>
<feature type="domain" description="Response regulatory" evidence="14">
    <location>
        <begin position="490"/>
        <end position="611"/>
    </location>
</feature>
<name>A0A445N2S4_9BACT</name>
<comment type="subunit">
    <text evidence="9">At low DSF concentrations, interacts with RpfF.</text>
</comment>
<dbReference type="SUPFAM" id="SSF55874">
    <property type="entry name" value="ATPase domain of HSP90 chaperone/DNA topoisomerase II/histidine kinase"/>
    <property type="match status" value="1"/>
</dbReference>
<evidence type="ECO:0000256" key="5">
    <source>
        <dbReference type="ARBA" id="ARBA00022741"/>
    </source>
</evidence>
<comment type="catalytic activity">
    <reaction evidence="1">
        <text>ATP + protein L-histidine = ADP + protein N-phospho-L-histidine.</text>
        <dbReference type="EC" id="2.7.13.3"/>
    </reaction>
</comment>
<evidence type="ECO:0000313" key="15">
    <source>
        <dbReference type="EMBL" id="SPD75998.1"/>
    </source>
</evidence>
<accession>A0A445N2S4</accession>
<feature type="domain" description="Response regulatory" evidence="14">
    <location>
        <begin position="638"/>
        <end position="761"/>
    </location>
</feature>
<evidence type="ECO:0000256" key="3">
    <source>
        <dbReference type="ARBA" id="ARBA00022553"/>
    </source>
</evidence>
<feature type="coiled-coil region" evidence="12">
    <location>
        <begin position="188"/>
        <end position="246"/>
    </location>
</feature>
<dbReference type="GO" id="GO:0005524">
    <property type="term" value="F:ATP binding"/>
    <property type="evidence" value="ECO:0007669"/>
    <property type="project" value="UniProtKB-KW"/>
</dbReference>
<dbReference type="EMBL" id="OJIN01000224">
    <property type="protein sequence ID" value="SPD75998.1"/>
    <property type="molecule type" value="Genomic_DNA"/>
</dbReference>
<feature type="domain" description="Histidine kinase" evidence="13">
    <location>
        <begin position="246"/>
        <end position="467"/>
    </location>
</feature>
<keyword evidence="8" id="KW-0902">Two-component regulatory system</keyword>
<dbReference type="Pfam" id="PF00072">
    <property type="entry name" value="Response_reg"/>
    <property type="match status" value="2"/>
</dbReference>
<evidence type="ECO:0000256" key="4">
    <source>
        <dbReference type="ARBA" id="ARBA00022679"/>
    </source>
</evidence>
<keyword evidence="12" id="KW-0175">Coiled coil</keyword>
<dbReference type="SMART" id="SM00388">
    <property type="entry name" value="HisKA"/>
    <property type="match status" value="1"/>
</dbReference>
<organism evidence="15">
    <name type="scientific">uncultured Desulfobacterium sp</name>
    <dbReference type="NCBI Taxonomy" id="201089"/>
    <lineage>
        <taxon>Bacteria</taxon>
        <taxon>Pseudomonadati</taxon>
        <taxon>Thermodesulfobacteriota</taxon>
        <taxon>Desulfobacteria</taxon>
        <taxon>Desulfobacterales</taxon>
        <taxon>Desulfobacteriaceae</taxon>
        <taxon>Desulfobacterium</taxon>
        <taxon>environmental samples</taxon>
    </lineage>
</organism>
<sequence length="769" mass="86192">MLNSADLERLLARIDYLEENRRYVQNSLETVLSVSDFQQDVTRLSSTDEVLIEAQQRINGLIQFEASALFLIDKDTSEFFLRVCSPLHARELISLHVDFMVDKGFFGWAIREKRGVLIDSEDGSRQFLFHPLSTHSQLKGMFVGLIGPQRKIPETSSSLLSIVLLNTANALESIEFHNLVQKQNLELEAKVEQRTKELEQRVNELEEEIAKRKKAEESLLTKEKELQQAKESAESANRAKSEFLANMSHEIRTPMNGIMGMAGLLLNSTLAEEQCEYVGLIMGSAESLMEIINDILDFSKIEAKKLTLDPIDFNLRTALEDAADLLSIRAQEKGLEFVCIIEPEIPSLLNGDPGRLRQIVINLVGNAIKFTSFGEVTVHVYLVTEEEEYIKIKVEVSDTGVGIPHDRQGSLFNAFTQADASTTRRFGGTGLGLAIAKHLTNMMSGEIGFKSTEAKGSVFWFTAVLKKQKDKYDNIKKPSGLFTPDLKRIRILIVDDNMTNRKWLSVMLDSWHCRHDEASNAEIAFEKLKTASIQNDPFHIAILDKAMPGMSGEMLGEMIKDDPGIKDTSLIMMTSLGGRGDARRAKAIGFAAYLSKPVKQSILYDCLLTVLDKSRLPQREQPIVTKYSIIEERQRNTRILLAEDNITNQKVALGILKKLGFTADAVGNGLEAIHALENTAYDLVLMDCQMPEMDGYEATRQIRAKERPDADPQKIRHIPIIAMTADAMDGVRERCFEAGMDDYISKPVNPSVLLKKIETCISNTIQTLS</sequence>
<dbReference type="InterPro" id="IPR004358">
    <property type="entry name" value="Sig_transdc_His_kin-like_C"/>
</dbReference>
<feature type="modified residue" description="4-aspartylphosphate" evidence="11">
    <location>
        <position position="687"/>
    </location>
</feature>
<evidence type="ECO:0000256" key="7">
    <source>
        <dbReference type="ARBA" id="ARBA00022840"/>
    </source>
</evidence>
<evidence type="ECO:0000256" key="2">
    <source>
        <dbReference type="ARBA" id="ARBA00012438"/>
    </source>
</evidence>
<evidence type="ECO:0000256" key="8">
    <source>
        <dbReference type="ARBA" id="ARBA00023012"/>
    </source>
</evidence>
<dbReference type="InterPro" id="IPR011006">
    <property type="entry name" value="CheY-like_superfamily"/>
</dbReference>
<dbReference type="InterPro" id="IPR001789">
    <property type="entry name" value="Sig_transdc_resp-reg_receiver"/>
</dbReference>
<dbReference type="SMART" id="SM00387">
    <property type="entry name" value="HATPase_c"/>
    <property type="match status" value="1"/>
</dbReference>
<keyword evidence="3 11" id="KW-0597">Phosphoprotein</keyword>
<dbReference type="InterPro" id="IPR003594">
    <property type="entry name" value="HATPase_dom"/>
</dbReference>
<evidence type="ECO:0000256" key="9">
    <source>
        <dbReference type="ARBA" id="ARBA00064003"/>
    </source>
</evidence>
<dbReference type="Gene3D" id="1.10.287.130">
    <property type="match status" value="1"/>
</dbReference>
<evidence type="ECO:0000256" key="1">
    <source>
        <dbReference type="ARBA" id="ARBA00000085"/>
    </source>
</evidence>
<proteinExistence type="predicted"/>
<dbReference type="Pfam" id="PF00512">
    <property type="entry name" value="HisKA"/>
    <property type="match status" value="1"/>
</dbReference>
<evidence type="ECO:0000256" key="10">
    <source>
        <dbReference type="ARBA" id="ARBA00068150"/>
    </source>
</evidence>
<dbReference type="Gene3D" id="3.30.565.10">
    <property type="entry name" value="Histidine kinase-like ATPase, C-terminal domain"/>
    <property type="match status" value="1"/>
</dbReference>
<dbReference type="SUPFAM" id="SSF52172">
    <property type="entry name" value="CheY-like"/>
    <property type="match status" value="2"/>
</dbReference>
<dbReference type="Pfam" id="PF02518">
    <property type="entry name" value="HATPase_c"/>
    <property type="match status" value="1"/>
</dbReference>
<dbReference type="CDD" id="cd00082">
    <property type="entry name" value="HisKA"/>
    <property type="match status" value="1"/>
</dbReference>
<feature type="modified residue" description="4-aspartylphosphate" evidence="11">
    <location>
        <position position="544"/>
    </location>
</feature>
<dbReference type="SUPFAM" id="SSF55781">
    <property type="entry name" value="GAF domain-like"/>
    <property type="match status" value="1"/>
</dbReference>
<dbReference type="InterPro" id="IPR036890">
    <property type="entry name" value="HATPase_C_sf"/>
</dbReference>
<evidence type="ECO:0000259" key="13">
    <source>
        <dbReference type="PROSITE" id="PS50109"/>
    </source>
</evidence>